<dbReference type="VEuPathDB" id="FungiDB:AJ78_06289"/>
<protein>
    <submittedName>
        <fullName evidence="2">Uncharacterized protein</fullName>
    </submittedName>
</protein>
<dbReference type="STRING" id="1447872.A0A1J9PB98"/>
<feature type="compositionally biased region" description="Polar residues" evidence="1">
    <location>
        <begin position="27"/>
        <end position="66"/>
    </location>
</feature>
<reference evidence="2 3" key="1">
    <citation type="submission" date="2015-07" db="EMBL/GenBank/DDBJ databases">
        <title>Emmonsia species relationships and genome sequence.</title>
        <authorList>
            <consortium name="The Broad Institute Genomics Platform"/>
            <person name="Cuomo C.A."/>
            <person name="Munoz J.F."/>
            <person name="Imamovic A."/>
            <person name="Priest M.E."/>
            <person name="Young S."/>
            <person name="Clay O.K."/>
            <person name="McEwen J.G."/>
        </authorList>
    </citation>
    <scope>NUCLEOTIDE SEQUENCE [LARGE SCALE GENOMIC DNA]</scope>
    <source>
        <strain evidence="2 3">UAMH 9510</strain>
    </source>
</reference>
<organism evidence="2 3">
    <name type="scientific">Emergomyces pasteurianus Ep9510</name>
    <dbReference type="NCBI Taxonomy" id="1447872"/>
    <lineage>
        <taxon>Eukaryota</taxon>
        <taxon>Fungi</taxon>
        <taxon>Dikarya</taxon>
        <taxon>Ascomycota</taxon>
        <taxon>Pezizomycotina</taxon>
        <taxon>Eurotiomycetes</taxon>
        <taxon>Eurotiomycetidae</taxon>
        <taxon>Onygenales</taxon>
        <taxon>Ajellomycetaceae</taxon>
        <taxon>Emergomyces</taxon>
    </lineage>
</organism>
<feature type="compositionally biased region" description="Polar residues" evidence="1">
    <location>
        <begin position="154"/>
        <end position="167"/>
    </location>
</feature>
<evidence type="ECO:0000313" key="2">
    <source>
        <dbReference type="EMBL" id="OJD13234.1"/>
    </source>
</evidence>
<feature type="region of interest" description="Disordered" evidence="1">
    <location>
        <begin position="285"/>
        <end position="304"/>
    </location>
</feature>
<feature type="compositionally biased region" description="Polar residues" evidence="1">
    <location>
        <begin position="216"/>
        <end position="234"/>
    </location>
</feature>
<evidence type="ECO:0000313" key="3">
    <source>
        <dbReference type="Proteomes" id="UP000182235"/>
    </source>
</evidence>
<dbReference type="AlphaFoldDB" id="A0A1J9PB98"/>
<dbReference type="EMBL" id="LGRN01000321">
    <property type="protein sequence ID" value="OJD13234.1"/>
    <property type="molecule type" value="Genomic_DNA"/>
</dbReference>
<feature type="compositionally biased region" description="Pro residues" evidence="1">
    <location>
        <begin position="1"/>
        <end position="15"/>
    </location>
</feature>
<feature type="region of interest" description="Disordered" evidence="1">
    <location>
        <begin position="78"/>
        <end position="168"/>
    </location>
</feature>
<feature type="region of interest" description="Disordered" evidence="1">
    <location>
        <begin position="1"/>
        <end position="66"/>
    </location>
</feature>
<keyword evidence="3" id="KW-1185">Reference proteome</keyword>
<feature type="region of interest" description="Disordered" evidence="1">
    <location>
        <begin position="213"/>
        <end position="254"/>
    </location>
</feature>
<gene>
    <name evidence="2" type="ORF">AJ78_06289</name>
</gene>
<evidence type="ECO:0000256" key="1">
    <source>
        <dbReference type="SAM" id="MobiDB-lite"/>
    </source>
</evidence>
<feature type="compositionally biased region" description="Polar residues" evidence="1">
    <location>
        <begin position="130"/>
        <end position="142"/>
    </location>
</feature>
<dbReference type="Proteomes" id="UP000182235">
    <property type="component" value="Unassembled WGS sequence"/>
</dbReference>
<comment type="caution">
    <text evidence="2">The sequence shown here is derived from an EMBL/GenBank/DDBJ whole genome shotgun (WGS) entry which is preliminary data.</text>
</comment>
<sequence>MDDNNPPPPPPPHQQPQPGSRNEEQTPRPSTPSSEPASKDPSISSRIQESASGLLQNTLSGPSSRSIANDIASTLATGLGWSNKGSFPSSTHAQLQGGSSASGSIPHSHGLNLGQPSGRAGGDQRFPSESFRSVQSPATSNIPGEDSRAWEQFNHPTQSNTSTNNNEAFLLGPYDLSSAKGKGKLITEEADLDPTSTSATPSNLRQNVRDNFDSAWHNSSLPNPTQNQKNNEYHNTPHKSPHTSYTPHPNDGQAVISLLTSPSFQPATFTPPESPQSELFELDASMLPPSSSNQSTAATAATAATTTTTTGTITQLQTPSFPPNQLSLIPDIESILSAIQQQSHHPQQQHDWDWAEMPGVAEWLEIDGTYQDTVWGFLKPYVEAARREVVEQRDRGLVEVEDGPAVKRLGMVLGHLRARL</sequence>
<proteinExistence type="predicted"/>
<accession>A0A1J9PB98</accession>
<dbReference type="OrthoDB" id="5337545at2759"/>
<name>A0A1J9PB98_9EURO</name>
<feature type="compositionally biased region" description="Polar residues" evidence="1">
    <location>
        <begin position="83"/>
        <end position="96"/>
    </location>
</feature>